<keyword evidence="3" id="KW-0342">GTP-binding</keyword>
<dbReference type="SMART" id="SM00175">
    <property type="entry name" value="RAB"/>
    <property type="match status" value="1"/>
</dbReference>
<organism evidence="5 6">
    <name type="scientific">Nocardia vinacea</name>
    <dbReference type="NCBI Taxonomy" id="96468"/>
    <lineage>
        <taxon>Bacteria</taxon>
        <taxon>Bacillati</taxon>
        <taxon>Actinomycetota</taxon>
        <taxon>Actinomycetes</taxon>
        <taxon>Mycobacteriales</taxon>
        <taxon>Nocardiaceae</taxon>
        <taxon>Nocardia</taxon>
    </lineage>
</organism>
<dbReference type="InterPro" id="IPR001680">
    <property type="entry name" value="WD40_rpt"/>
</dbReference>
<dbReference type="InterPro" id="IPR035897">
    <property type="entry name" value="Toll_tir_struct_dom_sf"/>
</dbReference>
<feature type="domain" description="TIR" evidence="4">
    <location>
        <begin position="852"/>
        <end position="972"/>
    </location>
</feature>
<dbReference type="Pfam" id="PF13676">
    <property type="entry name" value="TIR_2"/>
    <property type="match status" value="1"/>
</dbReference>
<dbReference type="PROSITE" id="PS51419">
    <property type="entry name" value="RAB"/>
    <property type="match status" value="1"/>
</dbReference>
<gene>
    <name evidence="5" type="ORF">OG563_18355</name>
</gene>
<dbReference type="SMART" id="SM00174">
    <property type="entry name" value="RHO"/>
    <property type="match status" value="1"/>
</dbReference>
<dbReference type="InterPro" id="IPR001806">
    <property type="entry name" value="Small_GTPase"/>
</dbReference>
<accession>A0ABZ1Z346</accession>
<sequence>MAAWHTTKVEPRRYRLDGPCAVITWPGNGKEVWGVDPDGSVFTVWNRKQVVASVGGLGLSMKSDSTRAISFGNNCFRVWDTATWHVVATRDLSENIVSAKWSPEGRSVALVSRNGTVFVYSAQDPLGKEQLRFVISFTQAGKVVPITWNDEKRFTYTVDGTDLCQADIGLNRHKMVVRAHDGYDISDITGLDDGRTVTVGIDGTMRVFRADMSLDRVYESPSGNPLQLVSVARYHGNPVACAVDSNDILHITDLNKKNETISIRTDTGPVASAYFAGFSADGAHIAIASSMANEVLQWDTAAIFRAHRNRGTQFKNAKIVLVGDSGVGKSGLALTLAGEEFVPTASTHGRNVVTLSRDKVELPEEGNETREVHLWDLAGQPGYRVSHQLSLSEVSVAVTVFDARSETDPFRGISYWHHAMQAASARQTARMARILVSARTDRSTLGVSRERIEQIQKKFSFDWYIETSARTGRGVEELRQKVAELIDWESITPVVAPDVFIEIRKFLLSAKSKSNLISGESELYNKFCTGHEVVSQPVFRLCLQRLETAGIVFRLSIGDQWLLQPELLDNYVAWLSQAARSEPDGLGSISEERAIRGDFDHDVLEVAADEKLMLLAAVQEVVERGIAIRVSTDRGQVLTFPSELRQDIDDYPGEYEHEMRMTFRGPISAIYAATTVRLLNSLFFGPYYRLYRNCAVFTSQPPSDRNANSRNAAEVCGYIVRYPDVEDESVGELDILFSDGVSVERKLSFLRYVDFQLRQMTLPDSIVRRRLYRHCEVDIPEGAIEKRKRLGKLDVICSVCGVLVDIKDYPEGAMVADEASYSIQSRAFAEQGKQQRLITLDERISRREFDTFICYNTADRRDVMNIRRELLDAGIAAWTDVADATDRIIRDVDNVLASVPTAIIALGANSVGIWQEHEYYSLLSRAVMADKESTRITLIPVLLRGAPDIREMPPMLRPFRVIDMRGKSGDDATAAEESAGATIAELVEAIVAGRRGRW</sequence>
<dbReference type="NCBIfam" id="TIGR00231">
    <property type="entry name" value="small_GTP"/>
    <property type="match status" value="1"/>
</dbReference>
<comment type="similarity">
    <text evidence="1">Belongs to the small GTPase superfamily. Rab family.</text>
</comment>
<dbReference type="Gene3D" id="3.40.50.10140">
    <property type="entry name" value="Toll/interleukin-1 receptor homology (TIR) domain"/>
    <property type="match status" value="1"/>
</dbReference>
<keyword evidence="6" id="KW-1185">Reference proteome</keyword>
<keyword evidence="2" id="KW-0547">Nucleotide-binding</keyword>
<proteinExistence type="inferred from homology"/>
<dbReference type="EMBL" id="CP109441">
    <property type="protein sequence ID" value="WUV49979.1"/>
    <property type="molecule type" value="Genomic_DNA"/>
</dbReference>
<evidence type="ECO:0000256" key="3">
    <source>
        <dbReference type="ARBA" id="ARBA00023134"/>
    </source>
</evidence>
<protein>
    <submittedName>
        <fullName evidence="5">GTP-binding protein</fullName>
    </submittedName>
</protein>
<dbReference type="Gene3D" id="2.130.10.10">
    <property type="entry name" value="YVTN repeat-like/Quinoprotein amine dehydrogenase"/>
    <property type="match status" value="2"/>
</dbReference>
<evidence type="ECO:0000256" key="1">
    <source>
        <dbReference type="ARBA" id="ARBA00006270"/>
    </source>
</evidence>
<dbReference type="PANTHER" id="PTHR47979">
    <property type="entry name" value="DRAB11-RELATED"/>
    <property type="match status" value="1"/>
</dbReference>
<reference evidence="5" key="1">
    <citation type="submission" date="2022-10" db="EMBL/GenBank/DDBJ databases">
        <title>The complete genomes of actinobacterial strains from the NBC collection.</title>
        <authorList>
            <person name="Joergensen T.S."/>
            <person name="Alvarez Arevalo M."/>
            <person name="Sterndorff E.B."/>
            <person name="Faurdal D."/>
            <person name="Vuksanovic O."/>
            <person name="Mourched A.-S."/>
            <person name="Charusanti P."/>
            <person name="Shaw S."/>
            <person name="Blin K."/>
            <person name="Weber T."/>
        </authorList>
    </citation>
    <scope>NUCLEOTIDE SEQUENCE</scope>
    <source>
        <strain evidence="5">NBC_01482</strain>
    </source>
</reference>
<dbReference type="SMART" id="SM00173">
    <property type="entry name" value="RAS"/>
    <property type="match status" value="1"/>
</dbReference>
<evidence type="ECO:0000313" key="6">
    <source>
        <dbReference type="Proteomes" id="UP001432062"/>
    </source>
</evidence>
<dbReference type="Gene3D" id="3.40.50.300">
    <property type="entry name" value="P-loop containing nucleotide triphosphate hydrolases"/>
    <property type="match status" value="1"/>
</dbReference>
<dbReference type="SUPFAM" id="SSF82171">
    <property type="entry name" value="DPP6 N-terminal domain-like"/>
    <property type="match status" value="1"/>
</dbReference>
<evidence type="ECO:0000259" key="4">
    <source>
        <dbReference type="Pfam" id="PF13676"/>
    </source>
</evidence>
<dbReference type="Pfam" id="PF00071">
    <property type="entry name" value="Ras"/>
    <property type="match status" value="1"/>
</dbReference>
<dbReference type="InterPro" id="IPR015943">
    <property type="entry name" value="WD40/YVTN_repeat-like_dom_sf"/>
</dbReference>
<dbReference type="PRINTS" id="PR00449">
    <property type="entry name" value="RASTRNSFRMNG"/>
</dbReference>
<dbReference type="InterPro" id="IPR050209">
    <property type="entry name" value="Rab_GTPases_membrane_traffic"/>
</dbReference>
<dbReference type="InterPro" id="IPR000157">
    <property type="entry name" value="TIR_dom"/>
</dbReference>
<evidence type="ECO:0000313" key="5">
    <source>
        <dbReference type="EMBL" id="WUV49979.1"/>
    </source>
</evidence>
<dbReference type="SMART" id="SM00320">
    <property type="entry name" value="WD40"/>
    <property type="match status" value="3"/>
</dbReference>
<dbReference type="RefSeq" id="WP_329414730.1">
    <property type="nucleotide sequence ID" value="NZ_CP109441.1"/>
</dbReference>
<dbReference type="Proteomes" id="UP001432062">
    <property type="component" value="Chromosome"/>
</dbReference>
<dbReference type="InterPro" id="IPR005225">
    <property type="entry name" value="Small_GTP-bd"/>
</dbReference>
<name>A0ABZ1Z346_9NOCA</name>
<dbReference type="InterPro" id="IPR027417">
    <property type="entry name" value="P-loop_NTPase"/>
</dbReference>
<evidence type="ECO:0000256" key="2">
    <source>
        <dbReference type="ARBA" id="ARBA00022741"/>
    </source>
</evidence>
<dbReference type="SUPFAM" id="SSF52540">
    <property type="entry name" value="P-loop containing nucleoside triphosphate hydrolases"/>
    <property type="match status" value="1"/>
</dbReference>